<protein>
    <recommendedName>
        <fullName evidence="4">Sialidase</fullName>
    </recommendedName>
</protein>
<evidence type="ECO:0000313" key="2">
    <source>
        <dbReference type="EMBL" id="RXK51430.1"/>
    </source>
</evidence>
<dbReference type="EMBL" id="RDFA01000001">
    <property type="protein sequence ID" value="RXK51430.1"/>
    <property type="molecule type" value="Genomic_DNA"/>
</dbReference>
<feature type="compositionally biased region" description="Low complexity" evidence="1">
    <location>
        <begin position="132"/>
        <end position="153"/>
    </location>
</feature>
<comment type="caution">
    <text evidence="2">The sequence shown here is derived from an EMBL/GenBank/DDBJ whole genome shotgun (WGS) entry which is preliminary data.</text>
</comment>
<evidence type="ECO:0000256" key="1">
    <source>
        <dbReference type="SAM" id="MobiDB-lite"/>
    </source>
</evidence>
<feature type="region of interest" description="Disordered" evidence="1">
    <location>
        <begin position="19"/>
        <end position="260"/>
    </location>
</feature>
<feature type="compositionally biased region" description="Acidic residues" evidence="1">
    <location>
        <begin position="80"/>
        <end position="97"/>
    </location>
</feature>
<evidence type="ECO:0008006" key="4">
    <source>
        <dbReference type="Google" id="ProtNLM"/>
    </source>
</evidence>
<sequence length="1191" mass="124764">MRRRTLLLAVTVTAIGAGLSLADPGTGDAGLADDECGSTETATTAPATLSPTTPTDDCDDERKTPSGGPERTGAPAGGDGGEEPPDGPDGETPEDGESTTAGDDGGDSTTEDGPPPSEEPPADGAPGSPTDGETPADGEAPAGGPAPSEPGTPADGGAGTPGNQTTPGDGAGTPVPGDGGEPGNQTAPGPGNQTAPEEGTGPVQEQTEPVTGEPDLDAFAPNRTVEPGVDRRLTVSVVNSGTVDDGGTGTDPEAEQAVTTARNVRVTLTEGDAPVTVESGTVPLGDLRSGSVSRADFRLAVDDDADPGTYELDAEIEYEFTEEIDVNESDRDTETVTVPVELVVTEQGRFEVESVDSDLQVGEQGTVELDLENTGSADLTEASVLVRSQTGALLVDGSAGRQTSGENGGAAGAGASRFVGDWEAGDTESITFSATPTNRSATQEYALEAVVRYVDPDGDRRRSRDITFGVTPDEEQDFSLSDLDADLEVDADGTISGEITNEGPAPATDAAVRLVTGDDVAVAPIGETDATVVARREAVVLGDLDSGEDEDFELPVTVPDDAEPGDVQVQFVVDYLNGEGDPRESRVLRGAVEIDDEEPDFDLEDVDGDVQVGEEGTVSVTLSNEVSEDLTDARVSLTSRSDELLVGGGANASRFVGEWADGENETVTFDVTASNDSAVAEYPLTLRVAYTVDGDDERSDPIRTSVEPDAEQAFTISNVEATLRVGEGGTVQGRVENTGSRNVSNAAVVVTTGDETVTPDRPAVPLGDLDVDESEGFTYPLELVDDAEPGPRQLRFAVEYETDAGDRRRSDRYTVTVGVSAERDGFAVVDTTVETQVGDTGTFALTVANRRNESVTDARIALRSNSAELTVGGADNSTRFVGAWDSGENRTVEYELRAANDSAVQAYAVRALVAYRDDAGDDRESRPIRFGVVPLAAQTFTITNVTSTLRVAEEGVVEGRVRNEGPTNVTATVLRLRTDTETTNPQETEFALGDLLAGESSPFSVPVEITEDAAATPRLLSFRVAYADTDGDRTTSEELTARVRVRPERDRFTVRGVDAAVARGETGTVTLVVRNARNETLRDVNAKVFVDEPLDSGDDEAFVAVLDPNETVRLDFDLSAAGDASTRTVPLRVDFEYELPDGDTELSETYQVGINVTEPDEEGLIERLWPLGVVTLLALMGGLVGRQFWTE</sequence>
<reference evidence="2 3" key="1">
    <citation type="submission" date="2019-01" db="EMBL/GenBank/DDBJ databases">
        <title>Halorientalis sp. F13-25 a new haloarchaeum isolated from hypersaline water.</title>
        <authorList>
            <person name="Ana D.-V."/>
            <person name="Cristina S.-P."/>
            <person name="Antonio V."/>
        </authorList>
    </citation>
    <scope>NUCLEOTIDE SEQUENCE [LARGE SCALE GENOMIC DNA]</scope>
    <source>
        <strain evidence="2 3">F13-25</strain>
    </source>
</reference>
<feature type="compositionally biased region" description="Polar residues" evidence="1">
    <location>
        <begin position="183"/>
        <end position="195"/>
    </location>
</feature>
<dbReference type="PANTHER" id="PTHR35902">
    <property type="entry name" value="S-LAYER DOMAIN-LIKE PROTEIN-RELATED"/>
    <property type="match status" value="1"/>
</dbReference>
<evidence type="ECO:0000313" key="3">
    <source>
        <dbReference type="Proteomes" id="UP000289691"/>
    </source>
</evidence>
<keyword evidence="3" id="KW-1185">Reference proteome</keyword>
<organism evidence="2 3">
    <name type="scientific">Halorientalis pallida</name>
    <dbReference type="NCBI Taxonomy" id="2479928"/>
    <lineage>
        <taxon>Archaea</taxon>
        <taxon>Methanobacteriati</taxon>
        <taxon>Methanobacteriota</taxon>
        <taxon>Stenosarchaea group</taxon>
        <taxon>Halobacteria</taxon>
        <taxon>Halobacteriales</taxon>
        <taxon>Haloarculaceae</taxon>
        <taxon>Halorientalis</taxon>
    </lineage>
</organism>
<dbReference type="PANTHER" id="PTHR35902:SF3">
    <property type="entry name" value="NPCBM-ASSOCIATED, NEW3 DOMAIN OF ALPHA-GALACTOSIDASE"/>
    <property type="match status" value="1"/>
</dbReference>
<dbReference type="AlphaFoldDB" id="A0A498KZG2"/>
<dbReference type="Proteomes" id="UP000289691">
    <property type="component" value="Unassembled WGS sequence"/>
</dbReference>
<feature type="compositionally biased region" description="Low complexity" evidence="1">
    <location>
        <begin position="234"/>
        <end position="243"/>
    </location>
</feature>
<name>A0A498KZG2_9EURY</name>
<dbReference type="Gene3D" id="2.60.40.10">
    <property type="entry name" value="Immunoglobulins"/>
    <property type="match status" value="1"/>
</dbReference>
<feature type="compositionally biased region" description="Low complexity" evidence="1">
    <location>
        <begin position="39"/>
        <end position="55"/>
    </location>
</feature>
<dbReference type="RefSeq" id="WP_129067295.1">
    <property type="nucleotide sequence ID" value="NZ_RDFA01000001.1"/>
</dbReference>
<dbReference type="OrthoDB" id="56770at2157"/>
<gene>
    <name evidence="2" type="ORF">EAF64_01970</name>
</gene>
<proteinExistence type="predicted"/>
<accession>A0A498KZG2</accession>
<dbReference type="InterPro" id="IPR013783">
    <property type="entry name" value="Ig-like_fold"/>
</dbReference>